<dbReference type="CDD" id="cd00090">
    <property type="entry name" value="HTH_ARSR"/>
    <property type="match status" value="1"/>
</dbReference>
<protein>
    <submittedName>
        <fullName evidence="2">Helix-turn-helix domain-containing protein</fullName>
    </submittedName>
</protein>
<keyword evidence="3" id="KW-1185">Reference proteome</keyword>
<proteinExistence type="predicted"/>
<dbReference type="InterPro" id="IPR036390">
    <property type="entry name" value="WH_DNA-bd_sf"/>
</dbReference>
<dbReference type="InterPro" id="IPR001845">
    <property type="entry name" value="HTH_ArsR_DNA-bd_dom"/>
</dbReference>
<accession>A0ABP6Z844</accession>
<name>A0ABP6Z844_9ACTN</name>
<dbReference type="EMBL" id="BAAAZO010000002">
    <property type="protein sequence ID" value="GAA3601356.1"/>
    <property type="molecule type" value="Genomic_DNA"/>
</dbReference>
<feature type="domain" description="HTH arsR-type" evidence="1">
    <location>
        <begin position="24"/>
        <end position="110"/>
    </location>
</feature>
<sequence length="209" mass="23019">MHMADATNPDPQQEPLREITLDSRLLRALAHPLRVRLLGQLRSDGPSTATRLAGHLGLNSGVTSYHLRQLAEHGLVSELPKQGGGRDRWWQAAHESTRLQPAALREDADKELASTYLAGVASGYTDAIQNAARELPYLPPDWREASTTSDFPLKLTPGELQSLVQELFEVIGRYRRDDHDQEAPPDAVPVAVQLQAFPRPGILNAQGET</sequence>
<dbReference type="SMART" id="SM00418">
    <property type="entry name" value="HTH_ARSR"/>
    <property type="match status" value="1"/>
</dbReference>
<reference evidence="3" key="1">
    <citation type="journal article" date="2019" name="Int. J. Syst. Evol. Microbiol.">
        <title>The Global Catalogue of Microorganisms (GCM) 10K type strain sequencing project: providing services to taxonomists for standard genome sequencing and annotation.</title>
        <authorList>
            <consortium name="The Broad Institute Genomics Platform"/>
            <consortium name="The Broad Institute Genome Sequencing Center for Infectious Disease"/>
            <person name="Wu L."/>
            <person name="Ma J."/>
        </authorList>
    </citation>
    <scope>NUCLEOTIDE SEQUENCE [LARGE SCALE GENOMIC DNA]</scope>
    <source>
        <strain evidence="3">JCM 16902</strain>
    </source>
</reference>
<evidence type="ECO:0000313" key="3">
    <source>
        <dbReference type="Proteomes" id="UP001501074"/>
    </source>
</evidence>
<evidence type="ECO:0000259" key="1">
    <source>
        <dbReference type="SMART" id="SM00418"/>
    </source>
</evidence>
<gene>
    <name evidence="2" type="ORF">GCM10022223_16330</name>
</gene>
<dbReference type="SUPFAM" id="SSF46785">
    <property type="entry name" value="Winged helix' DNA-binding domain"/>
    <property type="match status" value="1"/>
</dbReference>
<comment type="caution">
    <text evidence="2">The sequence shown here is derived from an EMBL/GenBank/DDBJ whole genome shotgun (WGS) entry which is preliminary data.</text>
</comment>
<dbReference type="Proteomes" id="UP001501074">
    <property type="component" value="Unassembled WGS sequence"/>
</dbReference>
<evidence type="ECO:0000313" key="2">
    <source>
        <dbReference type="EMBL" id="GAA3601356.1"/>
    </source>
</evidence>
<dbReference type="Pfam" id="PF12840">
    <property type="entry name" value="HTH_20"/>
    <property type="match status" value="1"/>
</dbReference>
<organism evidence="2 3">
    <name type="scientific">Kineosporia mesophila</name>
    <dbReference type="NCBI Taxonomy" id="566012"/>
    <lineage>
        <taxon>Bacteria</taxon>
        <taxon>Bacillati</taxon>
        <taxon>Actinomycetota</taxon>
        <taxon>Actinomycetes</taxon>
        <taxon>Kineosporiales</taxon>
        <taxon>Kineosporiaceae</taxon>
        <taxon>Kineosporia</taxon>
    </lineage>
</organism>
<dbReference type="InterPro" id="IPR036388">
    <property type="entry name" value="WH-like_DNA-bd_sf"/>
</dbReference>
<dbReference type="Gene3D" id="1.10.10.10">
    <property type="entry name" value="Winged helix-like DNA-binding domain superfamily/Winged helix DNA-binding domain"/>
    <property type="match status" value="1"/>
</dbReference>
<dbReference type="InterPro" id="IPR011991">
    <property type="entry name" value="ArsR-like_HTH"/>
</dbReference>